<dbReference type="GO" id="GO:0005829">
    <property type="term" value="C:cytosol"/>
    <property type="evidence" value="ECO:0007669"/>
    <property type="project" value="TreeGrafter"/>
</dbReference>
<dbReference type="FunFam" id="3.30.1330.40:FF:000001">
    <property type="entry name" value="L-PSP family endoribonuclease"/>
    <property type="match status" value="1"/>
</dbReference>
<name>S0G4J5_9BACT</name>
<organism evidence="2 3">
    <name type="scientific">Desulfotignum phosphitoxidans DSM 13687</name>
    <dbReference type="NCBI Taxonomy" id="1286635"/>
    <lineage>
        <taxon>Bacteria</taxon>
        <taxon>Pseudomonadati</taxon>
        <taxon>Thermodesulfobacteriota</taxon>
        <taxon>Desulfobacteria</taxon>
        <taxon>Desulfobacterales</taxon>
        <taxon>Desulfobacteraceae</taxon>
        <taxon>Desulfotignum</taxon>
    </lineage>
</organism>
<proteinExistence type="inferred from homology"/>
<dbReference type="InterPro" id="IPR006056">
    <property type="entry name" value="RidA"/>
</dbReference>
<comment type="similarity">
    <text evidence="1">Belongs to the RutC family.</text>
</comment>
<keyword evidence="3" id="KW-1185">Reference proteome</keyword>
<dbReference type="AlphaFoldDB" id="S0G4J5"/>
<dbReference type="InterPro" id="IPR035959">
    <property type="entry name" value="RutC-like_sf"/>
</dbReference>
<accession>S0G4J5</accession>
<dbReference type="CDD" id="cd00448">
    <property type="entry name" value="YjgF_YER057c_UK114_family"/>
    <property type="match status" value="1"/>
</dbReference>
<protein>
    <submittedName>
        <fullName evidence="2">Endoribonuclease L-PSP family protein</fullName>
    </submittedName>
</protein>
<dbReference type="PATRIC" id="fig|1286635.3.peg.2929"/>
<dbReference type="PANTHER" id="PTHR11803">
    <property type="entry name" value="2-IMINOBUTANOATE/2-IMINOPROPANOATE DEAMINASE RIDA"/>
    <property type="match status" value="1"/>
</dbReference>
<dbReference type="Gene3D" id="3.30.1330.40">
    <property type="entry name" value="RutC-like"/>
    <property type="match status" value="1"/>
</dbReference>
<dbReference type="NCBIfam" id="TIGR00004">
    <property type="entry name" value="Rid family detoxifying hydrolase"/>
    <property type="match status" value="1"/>
</dbReference>
<evidence type="ECO:0000256" key="1">
    <source>
        <dbReference type="ARBA" id="ARBA00010552"/>
    </source>
</evidence>
<dbReference type="Proteomes" id="UP000014216">
    <property type="component" value="Unassembled WGS sequence"/>
</dbReference>
<dbReference type="InterPro" id="IPR006175">
    <property type="entry name" value="YjgF/YER057c/UK114"/>
</dbReference>
<comment type="caution">
    <text evidence="2">The sequence shown here is derived from an EMBL/GenBank/DDBJ whole genome shotgun (WGS) entry which is preliminary data.</text>
</comment>
<dbReference type="EMBL" id="APJX01000006">
    <property type="protein sequence ID" value="EMS78866.1"/>
    <property type="molecule type" value="Genomic_DNA"/>
</dbReference>
<dbReference type="Pfam" id="PF01042">
    <property type="entry name" value="Ribonuc_L-PSP"/>
    <property type="match status" value="1"/>
</dbReference>
<evidence type="ECO:0000313" key="2">
    <source>
        <dbReference type="EMBL" id="EMS78866.1"/>
    </source>
</evidence>
<sequence length="128" mass="13471">MNRQIIATDNAPKAIGPYSQAVAANGFLFTSGQLPIDPATGQLVTGTIEEQAHQVFKNLSAIAKSAGAGLADAVKTTVFLSDINNFKAVNAVYDQYFTEPFPARSAFQVGALPLNAAIEVEAVFQLPS</sequence>
<gene>
    <name evidence="2" type="ORF">Dpo_6c00650</name>
</gene>
<dbReference type="GO" id="GO:0019239">
    <property type="term" value="F:deaminase activity"/>
    <property type="evidence" value="ECO:0007669"/>
    <property type="project" value="TreeGrafter"/>
</dbReference>
<evidence type="ECO:0000313" key="3">
    <source>
        <dbReference type="Proteomes" id="UP000014216"/>
    </source>
</evidence>
<reference evidence="2 3" key="1">
    <citation type="journal article" date="2013" name="Genome Announc.">
        <title>Draft Genome Sequence of Desulfotignum phosphitoxidans DSM 13687 Strain FiPS-3.</title>
        <authorList>
            <person name="Poehlein A."/>
            <person name="Daniel R."/>
            <person name="Simeonova D.D."/>
        </authorList>
    </citation>
    <scope>NUCLEOTIDE SEQUENCE [LARGE SCALE GENOMIC DNA]</scope>
    <source>
        <strain evidence="2 3">DSM 13687</strain>
    </source>
</reference>
<dbReference type="RefSeq" id="WP_006966670.1">
    <property type="nucleotide sequence ID" value="NZ_APJX01000006.1"/>
</dbReference>
<dbReference type="OrthoDB" id="9808943at2"/>
<dbReference type="PANTHER" id="PTHR11803:SF39">
    <property type="entry name" value="2-IMINOBUTANOATE_2-IMINOPROPANOATE DEAMINASE"/>
    <property type="match status" value="1"/>
</dbReference>
<dbReference type="SUPFAM" id="SSF55298">
    <property type="entry name" value="YjgF-like"/>
    <property type="match status" value="1"/>
</dbReference>